<dbReference type="InterPro" id="IPR052444">
    <property type="entry name" value="Spz/Toll_ligand-like"/>
</dbReference>
<reference evidence="7" key="2">
    <citation type="journal article" date="2023" name="BMC Genomics">
        <title>Pest status, molecular evolution, and epigenetic factors derived from the genome assembly of Frankliniella fusca, a thysanopteran phytovirus vector.</title>
        <authorList>
            <person name="Catto M.A."/>
            <person name="Labadie P.E."/>
            <person name="Jacobson A.L."/>
            <person name="Kennedy G.G."/>
            <person name="Srinivasan R."/>
            <person name="Hunt B.G."/>
        </authorList>
    </citation>
    <scope>NUCLEOTIDE SEQUENCE</scope>
    <source>
        <strain evidence="7">PL_HMW_Pooled</strain>
    </source>
</reference>
<dbReference type="PANTHER" id="PTHR23199:SF16">
    <property type="entry name" value="PROTEIN SPAETZLE 5"/>
    <property type="match status" value="1"/>
</dbReference>
<dbReference type="GO" id="GO:0021556">
    <property type="term" value="P:central nervous system formation"/>
    <property type="evidence" value="ECO:0007669"/>
    <property type="project" value="TreeGrafter"/>
</dbReference>
<gene>
    <name evidence="7" type="ORF">KUF71_022142</name>
</gene>
<keyword evidence="3" id="KW-0325">Glycoprotein</keyword>
<dbReference type="SUPFAM" id="SSF57501">
    <property type="entry name" value="Cystine-knot cytokines"/>
    <property type="match status" value="1"/>
</dbReference>
<evidence type="ECO:0000256" key="1">
    <source>
        <dbReference type="ARBA" id="ARBA00022729"/>
    </source>
</evidence>
<keyword evidence="1 5" id="KW-0732">Signal</keyword>
<feature type="domain" description="Spaetzle" evidence="6">
    <location>
        <begin position="226"/>
        <end position="326"/>
    </location>
</feature>
<evidence type="ECO:0000256" key="4">
    <source>
        <dbReference type="SAM" id="MobiDB-lite"/>
    </source>
</evidence>
<evidence type="ECO:0000313" key="8">
    <source>
        <dbReference type="Proteomes" id="UP001219518"/>
    </source>
</evidence>
<feature type="chain" id="PRO_5042200556" evidence="5">
    <location>
        <begin position="24"/>
        <end position="334"/>
    </location>
</feature>
<proteinExistence type="predicted"/>
<reference evidence="7" key="1">
    <citation type="submission" date="2021-07" db="EMBL/GenBank/DDBJ databases">
        <authorList>
            <person name="Catto M.A."/>
            <person name="Jacobson A."/>
            <person name="Kennedy G."/>
            <person name="Labadie P."/>
            <person name="Hunt B.G."/>
            <person name="Srinivasan R."/>
        </authorList>
    </citation>
    <scope>NUCLEOTIDE SEQUENCE</scope>
    <source>
        <strain evidence="7">PL_HMW_Pooled</strain>
        <tissue evidence="7">Head</tissue>
    </source>
</reference>
<evidence type="ECO:0000313" key="7">
    <source>
        <dbReference type="EMBL" id="KAK3912554.1"/>
    </source>
</evidence>
<dbReference type="EMBL" id="JAHWGI010000295">
    <property type="protein sequence ID" value="KAK3912554.1"/>
    <property type="molecule type" value="Genomic_DNA"/>
</dbReference>
<evidence type="ECO:0000256" key="3">
    <source>
        <dbReference type="ARBA" id="ARBA00023180"/>
    </source>
</evidence>
<comment type="caution">
    <text evidence="7">The sequence shown here is derived from an EMBL/GenBank/DDBJ whole genome shotgun (WGS) entry which is preliminary data.</text>
</comment>
<dbReference type="InterPro" id="IPR029034">
    <property type="entry name" value="Cystine-knot_cytokine"/>
</dbReference>
<feature type="signal peptide" evidence="5">
    <location>
        <begin position="1"/>
        <end position="23"/>
    </location>
</feature>
<evidence type="ECO:0000256" key="2">
    <source>
        <dbReference type="ARBA" id="ARBA00023157"/>
    </source>
</evidence>
<dbReference type="GO" id="GO:0005615">
    <property type="term" value="C:extracellular space"/>
    <property type="evidence" value="ECO:0007669"/>
    <property type="project" value="UniProtKB-ARBA"/>
</dbReference>
<name>A0AAE1H0P0_9NEOP</name>
<dbReference type="AlphaFoldDB" id="A0AAE1H0P0"/>
<organism evidence="7 8">
    <name type="scientific">Frankliniella fusca</name>
    <dbReference type="NCBI Taxonomy" id="407009"/>
    <lineage>
        <taxon>Eukaryota</taxon>
        <taxon>Metazoa</taxon>
        <taxon>Ecdysozoa</taxon>
        <taxon>Arthropoda</taxon>
        <taxon>Hexapoda</taxon>
        <taxon>Insecta</taxon>
        <taxon>Pterygota</taxon>
        <taxon>Neoptera</taxon>
        <taxon>Paraneoptera</taxon>
        <taxon>Thysanoptera</taxon>
        <taxon>Terebrantia</taxon>
        <taxon>Thripoidea</taxon>
        <taxon>Thripidae</taxon>
        <taxon>Frankliniella</taxon>
    </lineage>
</organism>
<feature type="region of interest" description="Disordered" evidence="4">
    <location>
        <begin position="47"/>
        <end position="71"/>
    </location>
</feature>
<dbReference type="Proteomes" id="UP001219518">
    <property type="component" value="Unassembled WGS sequence"/>
</dbReference>
<dbReference type="InterPro" id="IPR032104">
    <property type="entry name" value="Spaetzle"/>
</dbReference>
<sequence>MTPSLLVPVLALVLALGLTGAGAAGGAGQGVRKPYCRSYGGCYPRAPPPARPARPSARPHHDYPYLPAPPGKTPRCARPGATFCETVDHYPAHLVQYLIDRWAYDFNTLLKSEDPVEFNLLYPVTYGPYGPANNALPGNGTGYGYSYEPAQSYGPPAAADAQPGYPDRRYRLDASQTSITYAPPRRQPVSINPVGPAAGPAEWARYRRDAARRRTKRQSQGPGATTLCPTASSFVAPQAALNTQGNWMFVANVPDQPADRQQRYTQFVRAETCLSSECNGLCSLPNGYTSRCEQQFVQKRLVALGGGGDRLYTDSFWFPHCCVCQISAPQPQGG</sequence>
<dbReference type="GO" id="GO:0045087">
    <property type="term" value="P:innate immune response"/>
    <property type="evidence" value="ECO:0007669"/>
    <property type="project" value="TreeGrafter"/>
</dbReference>
<dbReference type="PANTHER" id="PTHR23199">
    <property type="entry name" value="NEUROTROPHIN 1-RELATED"/>
    <property type="match status" value="1"/>
</dbReference>
<dbReference type="Pfam" id="PF16077">
    <property type="entry name" value="Spaetzle"/>
    <property type="match status" value="1"/>
</dbReference>
<dbReference type="GO" id="GO:0005121">
    <property type="term" value="F:Toll binding"/>
    <property type="evidence" value="ECO:0007669"/>
    <property type="project" value="TreeGrafter"/>
</dbReference>
<protein>
    <submittedName>
        <fullName evidence="7">Protein spaetzle 5</fullName>
    </submittedName>
</protein>
<keyword evidence="8" id="KW-1185">Reference proteome</keyword>
<dbReference type="GO" id="GO:0008083">
    <property type="term" value="F:growth factor activity"/>
    <property type="evidence" value="ECO:0007669"/>
    <property type="project" value="TreeGrafter"/>
</dbReference>
<accession>A0AAE1H0P0</accession>
<dbReference type="Gene3D" id="2.10.90.10">
    <property type="entry name" value="Cystine-knot cytokines"/>
    <property type="match status" value="1"/>
</dbReference>
<keyword evidence="2" id="KW-1015">Disulfide bond</keyword>
<evidence type="ECO:0000256" key="5">
    <source>
        <dbReference type="SAM" id="SignalP"/>
    </source>
</evidence>
<evidence type="ECO:0000259" key="6">
    <source>
        <dbReference type="Pfam" id="PF16077"/>
    </source>
</evidence>